<dbReference type="KEGG" id="tva:4758757"/>
<dbReference type="SMR" id="A2F2B2"/>
<feature type="compositionally biased region" description="Polar residues" evidence="2">
    <location>
        <begin position="244"/>
        <end position="254"/>
    </location>
</feature>
<name>A2F2B2_TRIV3</name>
<evidence type="ECO:0000256" key="2">
    <source>
        <dbReference type="SAM" id="MobiDB-lite"/>
    </source>
</evidence>
<gene>
    <name evidence="3" type="ORF">TVAG_493040</name>
</gene>
<keyword evidence="4" id="KW-1185">Reference proteome</keyword>
<dbReference type="InParanoid" id="A2F2B2"/>
<dbReference type="RefSeq" id="XP_001313860.1">
    <property type="nucleotide sequence ID" value="XM_001313859.1"/>
</dbReference>
<feature type="region of interest" description="Disordered" evidence="2">
    <location>
        <begin position="232"/>
        <end position="254"/>
    </location>
</feature>
<dbReference type="VEuPathDB" id="TrichDB:TVAGG3_0232670"/>
<dbReference type="Proteomes" id="UP000001542">
    <property type="component" value="Unassembled WGS sequence"/>
</dbReference>
<keyword evidence="1" id="KW-0175">Coiled coil</keyword>
<feature type="coiled-coil region" evidence="1">
    <location>
        <begin position="104"/>
        <end position="158"/>
    </location>
</feature>
<evidence type="ECO:0000313" key="4">
    <source>
        <dbReference type="Proteomes" id="UP000001542"/>
    </source>
</evidence>
<protein>
    <submittedName>
        <fullName evidence="3">Uncharacterized protein</fullName>
    </submittedName>
</protein>
<sequence>MFNFFKSKKEILLSEMHDIYHGINAAGKGRKSYAQSWNDFAKFAKAMILTQNPDVTEQMDRLVDLCAKYGESQSRLAEAEIRNSEDFRDVAERFTVVYRANNEYIDQKRKFRELEEALKNAIKKNEEESQKSNYAKNQAKLEANIKKLRTEKKEAYELTKQKLRDLIDTRNKYNAFKIRRFCHGWSLLGEALKAEGQTMSQVLDQISECLSSLSLSKEAAAEVQQAVQDQVAAAPATNYAEQPVESNPSFGGYD</sequence>
<accession>A2F2B2</accession>
<dbReference type="VEuPathDB" id="TrichDB:TVAG_493040"/>
<dbReference type="EMBL" id="DS113584">
    <property type="protein sequence ID" value="EAY00931.1"/>
    <property type="molecule type" value="Genomic_DNA"/>
</dbReference>
<evidence type="ECO:0000256" key="1">
    <source>
        <dbReference type="SAM" id="Coils"/>
    </source>
</evidence>
<dbReference type="OrthoDB" id="10501779at2759"/>
<organism evidence="3 4">
    <name type="scientific">Trichomonas vaginalis (strain ATCC PRA-98 / G3)</name>
    <dbReference type="NCBI Taxonomy" id="412133"/>
    <lineage>
        <taxon>Eukaryota</taxon>
        <taxon>Metamonada</taxon>
        <taxon>Parabasalia</taxon>
        <taxon>Trichomonadida</taxon>
        <taxon>Trichomonadidae</taxon>
        <taxon>Trichomonas</taxon>
    </lineage>
</organism>
<reference evidence="3" key="2">
    <citation type="journal article" date="2007" name="Science">
        <title>Draft genome sequence of the sexually transmitted pathogen Trichomonas vaginalis.</title>
        <authorList>
            <person name="Carlton J.M."/>
            <person name="Hirt R.P."/>
            <person name="Silva J.C."/>
            <person name="Delcher A.L."/>
            <person name="Schatz M."/>
            <person name="Zhao Q."/>
            <person name="Wortman J.R."/>
            <person name="Bidwell S.L."/>
            <person name="Alsmark U.C.M."/>
            <person name="Besteiro S."/>
            <person name="Sicheritz-Ponten T."/>
            <person name="Noel C.J."/>
            <person name="Dacks J.B."/>
            <person name="Foster P.G."/>
            <person name="Simillion C."/>
            <person name="Van de Peer Y."/>
            <person name="Miranda-Saavedra D."/>
            <person name="Barton G.J."/>
            <person name="Westrop G.D."/>
            <person name="Mueller S."/>
            <person name="Dessi D."/>
            <person name="Fiori P.L."/>
            <person name="Ren Q."/>
            <person name="Paulsen I."/>
            <person name="Zhang H."/>
            <person name="Bastida-Corcuera F.D."/>
            <person name="Simoes-Barbosa A."/>
            <person name="Brown M.T."/>
            <person name="Hayes R.D."/>
            <person name="Mukherjee M."/>
            <person name="Okumura C.Y."/>
            <person name="Schneider R."/>
            <person name="Smith A.J."/>
            <person name="Vanacova S."/>
            <person name="Villalvazo M."/>
            <person name="Haas B.J."/>
            <person name="Pertea M."/>
            <person name="Feldblyum T.V."/>
            <person name="Utterback T.R."/>
            <person name="Shu C.L."/>
            <person name="Osoegawa K."/>
            <person name="de Jong P.J."/>
            <person name="Hrdy I."/>
            <person name="Horvathova L."/>
            <person name="Zubacova Z."/>
            <person name="Dolezal P."/>
            <person name="Malik S.B."/>
            <person name="Logsdon J.M. Jr."/>
            <person name="Henze K."/>
            <person name="Gupta A."/>
            <person name="Wang C.C."/>
            <person name="Dunne R.L."/>
            <person name="Upcroft J.A."/>
            <person name="Upcroft P."/>
            <person name="White O."/>
            <person name="Salzberg S.L."/>
            <person name="Tang P."/>
            <person name="Chiu C.-H."/>
            <person name="Lee Y.-S."/>
            <person name="Embley T.M."/>
            <person name="Coombs G.H."/>
            <person name="Mottram J.C."/>
            <person name="Tachezy J."/>
            <person name="Fraser-Liggett C.M."/>
            <person name="Johnson P.J."/>
        </authorList>
    </citation>
    <scope>NUCLEOTIDE SEQUENCE [LARGE SCALE GENOMIC DNA]</scope>
    <source>
        <strain evidence="3">G3</strain>
    </source>
</reference>
<proteinExistence type="predicted"/>
<reference evidence="3" key="1">
    <citation type="submission" date="2006-10" db="EMBL/GenBank/DDBJ databases">
        <authorList>
            <person name="Amadeo P."/>
            <person name="Zhao Q."/>
            <person name="Wortman J."/>
            <person name="Fraser-Liggett C."/>
            <person name="Carlton J."/>
        </authorList>
    </citation>
    <scope>NUCLEOTIDE SEQUENCE</scope>
    <source>
        <strain evidence="3">G3</strain>
    </source>
</reference>
<dbReference type="AlphaFoldDB" id="A2F2B2"/>
<evidence type="ECO:0000313" key="3">
    <source>
        <dbReference type="EMBL" id="EAY00931.1"/>
    </source>
</evidence>